<dbReference type="GO" id="GO:0003735">
    <property type="term" value="F:structural constituent of ribosome"/>
    <property type="evidence" value="ECO:0007669"/>
    <property type="project" value="InterPro"/>
</dbReference>
<dbReference type="NCBIfam" id="NF001861">
    <property type="entry name" value="PRK00596.1"/>
    <property type="match status" value="1"/>
</dbReference>
<dbReference type="InterPro" id="IPR027486">
    <property type="entry name" value="Ribosomal_uS10_dom"/>
</dbReference>
<dbReference type="EMBL" id="CU466930">
    <property type="protein sequence ID" value="CAO81003.1"/>
    <property type="molecule type" value="Genomic_DNA"/>
</dbReference>
<dbReference type="HAMAP" id="MF_00508">
    <property type="entry name" value="Ribosomal_uS10"/>
    <property type="match status" value="1"/>
</dbReference>
<feature type="domain" description="Small ribosomal subunit protein uS10" evidence="5">
    <location>
        <begin position="1"/>
        <end position="92"/>
    </location>
</feature>
<keyword evidence="2 4" id="KW-0689">Ribosomal protein</keyword>
<dbReference type="GO" id="GO:0000049">
    <property type="term" value="F:tRNA binding"/>
    <property type="evidence" value="ECO:0007669"/>
    <property type="project" value="UniProtKB-UniRule"/>
</dbReference>
<name>B0VI32_CLOAI</name>
<dbReference type="GO" id="GO:0006412">
    <property type="term" value="P:translation"/>
    <property type="evidence" value="ECO:0007669"/>
    <property type="project" value="UniProtKB-UniRule"/>
</dbReference>
<dbReference type="AlphaFoldDB" id="B0VI32"/>
<dbReference type="SMART" id="SM01403">
    <property type="entry name" value="Ribosomal_S10"/>
    <property type="match status" value="1"/>
</dbReference>
<dbReference type="Gene3D" id="3.30.70.600">
    <property type="entry name" value="Ribosomal protein S10 domain"/>
    <property type="match status" value="1"/>
</dbReference>
<sequence length="97" mass="10855">MKAYDHRLLDKSVAEIVKSTRNTGAKVVGPIPLPTDRTIYTILRSPHADKKSQDQFQMLVHKRLIDIVNPTQQTTNALKKLSLPAGVHVEIKANTRS</sequence>
<evidence type="ECO:0000256" key="3">
    <source>
        <dbReference type="ARBA" id="ARBA00023274"/>
    </source>
</evidence>
<evidence type="ECO:0000313" key="6">
    <source>
        <dbReference type="EMBL" id="CAO81003.1"/>
    </source>
</evidence>
<evidence type="ECO:0000259" key="5">
    <source>
        <dbReference type="SMART" id="SM01403"/>
    </source>
</evidence>
<gene>
    <name evidence="4 6" type="primary">rpsJ</name>
    <name evidence="6" type="ordered locus">CLOAM1141</name>
</gene>
<keyword evidence="7" id="KW-1185">Reference proteome</keyword>
<dbReference type="PRINTS" id="PR00971">
    <property type="entry name" value="RIBOSOMALS10"/>
</dbReference>
<dbReference type="FunFam" id="3.30.70.600:FF:000003">
    <property type="entry name" value="30S ribosomal protein S10"/>
    <property type="match status" value="1"/>
</dbReference>
<accession>B0VI32</accession>
<dbReference type="eggNOG" id="COG0051">
    <property type="taxonomic scope" value="Bacteria"/>
</dbReference>
<proteinExistence type="inferred from homology"/>
<organism evidence="6 7">
    <name type="scientific">Cloacimonas acidaminovorans (strain Evry)</name>
    <dbReference type="NCBI Taxonomy" id="459349"/>
    <lineage>
        <taxon>Bacteria</taxon>
        <taxon>Pseudomonadati</taxon>
        <taxon>Candidatus Cloacimonadota</taxon>
        <taxon>Candidatus Cloacimonadia</taxon>
        <taxon>Candidatus Cloacimonadales</taxon>
        <taxon>Candidatus Cloacimonadaceae</taxon>
        <taxon>Candidatus Cloacimonas</taxon>
    </lineage>
</organism>
<dbReference type="GO" id="GO:1990904">
    <property type="term" value="C:ribonucleoprotein complex"/>
    <property type="evidence" value="ECO:0007669"/>
    <property type="project" value="UniProtKB-KW"/>
</dbReference>
<dbReference type="InterPro" id="IPR001848">
    <property type="entry name" value="Ribosomal_uS10"/>
</dbReference>
<dbReference type="PANTHER" id="PTHR11700">
    <property type="entry name" value="30S RIBOSOMAL PROTEIN S10 FAMILY MEMBER"/>
    <property type="match status" value="1"/>
</dbReference>
<dbReference type="NCBIfam" id="TIGR01049">
    <property type="entry name" value="rpsJ_bact"/>
    <property type="match status" value="1"/>
</dbReference>
<reference evidence="6 7" key="1">
    <citation type="journal article" date="2008" name="J. Bacteriol.">
        <title>'Candidatus Cloacamonas acidaminovorans': genome sequence reconstruction provides a first glimpse of a new bacterial division.</title>
        <authorList>
            <person name="Pelletier E."/>
            <person name="Kreimeyer A."/>
            <person name="Bocs S."/>
            <person name="Rouy Z."/>
            <person name="Gyapay G."/>
            <person name="Chouari R."/>
            <person name="Riviere D."/>
            <person name="Ganesan A."/>
            <person name="Daegelen P."/>
            <person name="Sghir A."/>
            <person name="Cohen G.N."/>
            <person name="Medigue C."/>
            <person name="Weissenbach J."/>
            <person name="Le Paslier D."/>
        </authorList>
    </citation>
    <scope>NUCLEOTIDE SEQUENCE [LARGE SCALE GENOMIC DNA]</scope>
    <source>
        <strain evidence="7">Evry</strain>
    </source>
</reference>
<comment type="function">
    <text evidence="4">Involved in the binding of tRNA to the ribosomes.</text>
</comment>
<evidence type="ECO:0000256" key="2">
    <source>
        <dbReference type="ARBA" id="ARBA00022980"/>
    </source>
</evidence>
<comment type="similarity">
    <text evidence="1 4">Belongs to the universal ribosomal protein uS10 family.</text>
</comment>
<comment type="subunit">
    <text evidence="4">Part of the 30S ribosomal subunit.</text>
</comment>
<dbReference type="InterPro" id="IPR036838">
    <property type="entry name" value="Ribosomal_uS10_dom_sf"/>
</dbReference>
<dbReference type="KEGG" id="caci:CLOAM1141"/>
<dbReference type="STRING" id="459349.CLOAM1141"/>
<dbReference type="HOGENOM" id="CLU_122625_1_3_0"/>
<evidence type="ECO:0000256" key="1">
    <source>
        <dbReference type="ARBA" id="ARBA00007102"/>
    </source>
</evidence>
<dbReference type="SUPFAM" id="SSF54999">
    <property type="entry name" value="Ribosomal protein S10"/>
    <property type="match status" value="1"/>
</dbReference>
<dbReference type="GO" id="GO:0005840">
    <property type="term" value="C:ribosome"/>
    <property type="evidence" value="ECO:0007669"/>
    <property type="project" value="UniProtKB-KW"/>
</dbReference>
<dbReference type="Pfam" id="PF00338">
    <property type="entry name" value="Ribosomal_S10"/>
    <property type="match status" value="1"/>
</dbReference>
<evidence type="ECO:0000256" key="4">
    <source>
        <dbReference type="HAMAP-Rule" id="MF_00508"/>
    </source>
</evidence>
<evidence type="ECO:0000313" key="7">
    <source>
        <dbReference type="Proteomes" id="UP000002019"/>
    </source>
</evidence>
<keyword evidence="3 4" id="KW-0687">Ribonucleoprotein</keyword>
<protein>
    <recommendedName>
        <fullName evidence="4">Small ribosomal subunit protein uS10</fullName>
    </recommendedName>
</protein>
<dbReference type="Proteomes" id="UP000002019">
    <property type="component" value="Chromosome"/>
</dbReference>